<dbReference type="Proteomes" id="UP000677537">
    <property type="component" value="Unassembled WGS sequence"/>
</dbReference>
<protein>
    <submittedName>
        <fullName evidence="6">LysR family transcriptional regulator</fullName>
    </submittedName>
</protein>
<dbReference type="InterPro" id="IPR036390">
    <property type="entry name" value="WH_DNA-bd_sf"/>
</dbReference>
<evidence type="ECO:0000259" key="5">
    <source>
        <dbReference type="PROSITE" id="PS50931"/>
    </source>
</evidence>
<dbReference type="Pfam" id="PF00126">
    <property type="entry name" value="HTH_1"/>
    <property type="match status" value="1"/>
</dbReference>
<keyword evidence="3" id="KW-0238">DNA-binding</keyword>
<dbReference type="InterPro" id="IPR005119">
    <property type="entry name" value="LysR_subst-bd"/>
</dbReference>
<organism evidence="6 7">
    <name type="scientific">Roseomonas indoligenes</name>
    <dbReference type="NCBI Taxonomy" id="2820811"/>
    <lineage>
        <taxon>Bacteria</taxon>
        <taxon>Pseudomonadati</taxon>
        <taxon>Pseudomonadota</taxon>
        <taxon>Alphaproteobacteria</taxon>
        <taxon>Acetobacterales</taxon>
        <taxon>Roseomonadaceae</taxon>
        <taxon>Roseomonas</taxon>
    </lineage>
</organism>
<dbReference type="InterPro" id="IPR036388">
    <property type="entry name" value="WH-like_DNA-bd_sf"/>
</dbReference>
<evidence type="ECO:0000313" key="6">
    <source>
        <dbReference type="EMBL" id="MBP0495031.1"/>
    </source>
</evidence>
<dbReference type="InterPro" id="IPR000847">
    <property type="entry name" value="LysR_HTH_N"/>
</dbReference>
<dbReference type="Gene3D" id="3.40.190.10">
    <property type="entry name" value="Periplasmic binding protein-like II"/>
    <property type="match status" value="2"/>
</dbReference>
<evidence type="ECO:0000313" key="7">
    <source>
        <dbReference type="Proteomes" id="UP000677537"/>
    </source>
</evidence>
<dbReference type="Gene3D" id="1.10.10.10">
    <property type="entry name" value="Winged helix-like DNA-binding domain superfamily/Winged helix DNA-binding domain"/>
    <property type="match status" value="1"/>
</dbReference>
<dbReference type="GO" id="GO:0043565">
    <property type="term" value="F:sequence-specific DNA binding"/>
    <property type="evidence" value="ECO:0007669"/>
    <property type="project" value="TreeGrafter"/>
</dbReference>
<sequence>MAVRTLEYRHLEVFRAVMRTGSVTGAGALLGVSQPGVSRLLAQTETLAGFPLFQRLGGRLVPTEQAHALHVEAERVFIGVQEIAALTERLRRGTPRRIVVAAIPVLTLAVLPRATAEWSRTERREQLIIHSGTVGRVIGMVASRQADLGLVTEIPDIPGLRTTVLARNKAFCAVAAGHRLAGQAVVRAADLDGEPYIALSREEGRQAKVDAALESSGAQPREIAECRMTSGAAAMAAAGAGVTVLDALAAAPSLGAGLVLRPFEPTIEVTYRLIWPEDAPDNFGRAELFQAIRSSVRSVLNDVRRRARV</sequence>
<dbReference type="PANTHER" id="PTHR30427:SF1">
    <property type="entry name" value="TRANSCRIPTIONAL ACTIVATOR PROTEIN LYSR"/>
    <property type="match status" value="1"/>
</dbReference>
<dbReference type="GO" id="GO:0010628">
    <property type="term" value="P:positive regulation of gene expression"/>
    <property type="evidence" value="ECO:0007669"/>
    <property type="project" value="TreeGrafter"/>
</dbReference>
<name>A0A940N2W7_9PROT</name>
<gene>
    <name evidence="6" type="ORF">J5Y10_19770</name>
</gene>
<evidence type="ECO:0000256" key="4">
    <source>
        <dbReference type="ARBA" id="ARBA00023163"/>
    </source>
</evidence>
<dbReference type="GO" id="GO:0003700">
    <property type="term" value="F:DNA-binding transcription factor activity"/>
    <property type="evidence" value="ECO:0007669"/>
    <property type="project" value="InterPro"/>
</dbReference>
<dbReference type="AlphaFoldDB" id="A0A940N2W7"/>
<accession>A0A940N2W7</accession>
<dbReference type="EMBL" id="JAGIZA010000013">
    <property type="protein sequence ID" value="MBP0495031.1"/>
    <property type="molecule type" value="Genomic_DNA"/>
</dbReference>
<reference evidence="6" key="1">
    <citation type="submission" date="2021-03" db="EMBL/GenBank/DDBJ databases">
        <authorList>
            <person name="So Y."/>
        </authorList>
    </citation>
    <scope>NUCLEOTIDE SEQUENCE</scope>
    <source>
        <strain evidence="6">SG15</strain>
    </source>
</reference>
<evidence type="ECO:0000256" key="3">
    <source>
        <dbReference type="ARBA" id="ARBA00023125"/>
    </source>
</evidence>
<comment type="caution">
    <text evidence="6">The sequence shown here is derived from an EMBL/GenBank/DDBJ whole genome shotgun (WGS) entry which is preliminary data.</text>
</comment>
<evidence type="ECO:0000256" key="1">
    <source>
        <dbReference type="ARBA" id="ARBA00009437"/>
    </source>
</evidence>
<dbReference type="PANTHER" id="PTHR30427">
    <property type="entry name" value="TRANSCRIPTIONAL ACTIVATOR PROTEIN LYSR"/>
    <property type="match status" value="1"/>
</dbReference>
<keyword evidence="2" id="KW-0805">Transcription regulation</keyword>
<dbReference type="SUPFAM" id="SSF53850">
    <property type="entry name" value="Periplasmic binding protein-like II"/>
    <property type="match status" value="1"/>
</dbReference>
<keyword evidence="4" id="KW-0804">Transcription</keyword>
<feature type="domain" description="HTH lysR-type" evidence="5">
    <location>
        <begin position="6"/>
        <end position="63"/>
    </location>
</feature>
<dbReference type="SUPFAM" id="SSF46785">
    <property type="entry name" value="Winged helix' DNA-binding domain"/>
    <property type="match status" value="1"/>
</dbReference>
<dbReference type="RefSeq" id="WP_209375828.1">
    <property type="nucleotide sequence ID" value="NZ_JAGIZA010000013.1"/>
</dbReference>
<proteinExistence type="inferred from homology"/>
<keyword evidence="7" id="KW-1185">Reference proteome</keyword>
<dbReference type="PROSITE" id="PS50931">
    <property type="entry name" value="HTH_LYSR"/>
    <property type="match status" value="1"/>
</dbReference>
<comment type="similarity">
    <text evidence="1">Belongs to the LysR transcriptional regulatory family.</text>
</comment>
<dbReference type="Pfam" id="PF03466">
    <property type="entry name" value="LysR_substrate"/>
    <property type="match status" value="1"/>
</dbReference>
<evidence type="ECO:0000256" key="2">
    <source>
        <dbReference type="ARBA" id="ARBA00023015"/>
    </source>
</evidence>